<dbReference type="Pfam" id="PF08263">
    <property type="entry name" value="LRRNT_2"/>
    <property type="match status" value="1"/>
</dbReference>
<dbReference type="EC" id="2.7.11.1" evidence="4"/>
<evidence type="ECO:0000256" key="1">
    <source>
        <dbReference type="ARBA" id="ARBA00004162"/>
    </source>
</evidence>
<dbReference type="InterPro" id="IPR032675">
    <property type="entry name" value="LRR_dom_sf"/>
</dbReference>
<keyword evidence="6" id="KW-0723">Serine/threonine-protein kinase</keyword>
<evidence type="ECO:0000256" key="13">
    <source>
        <dbReference type="ARBA" id="ARBA00022741"/>
    </source>
</evidence>
<keyword evidence="13 22" id="KW-0547">Nucleotide-binding</keyword>
<evidence type="ECO:0000256" key="17">
    <source>
        <dbReference type="ARBA" id="ARBA00023136"/>
    </source>
</evidence>
<dbReference type="InterPro" id="IPR011009">
    <property type="entry name" value="Kinase-like_dom_sf"/>
</dbReference>
<evidence type="ECO:0000259" key="24">
    <source>
        <dbReference type="PROSITE" id="PS50011"/>
    </source>
</evidence>
<dbReference type="GO" id="GO:0005886">
    <property type="term" value="C:plasma membrane"/>
    <property type="evidence" value="ECO:0007669"/>
    <property type="project" value="UniProtKB-SubCell"/>
</dbReference>
<accession>A0AAD4XDD5</accession>
<evidence type="ECO:0000256" key="14">
    <source>
        <dbReference type="ARBA" id="ARBA00022777"/>
    </source>
</evidence>
<proteinExistence type="inferred from homology"/>
<evidence type="ECO:0000256" key="9">
    <source>
        <dbReference type="ARBA" id="ARBA00022679"/>
    </source>
</evidence>
<evidence type="ECO:0000256" key="21">
    <source>
        <dbReference type="ARBA" id="ARBA00048679"/>
    </source>
</evidence>
<feature type="transmembrane region" description="Helical" evidence="23">
    <location>
        <begin position="668"/>
        <end position="688"/>
    </location>
</feature>
<keyword evidence="18" id="KW-0675">Receptor</keyword>
<keyword evidence="12" id="KW-0677">Repeat</keyword>
<keyword evidence="26" id="KW-1185">Reference proteome</keyword>
<keyword evidence="11" id="KW-0732">Signal</keyword>
<evidence type="ECO:0000256" key="6">
    <source>
        <dbReference type="ARBA" id="ARBA00022527"/>
    </source>
</evidence>
<evidence type="ECO:0000256" key="19">
    <source>
        <dbReference type="ARBA" id="ARBA00023180"/>
    </source>
</evidence>
<evidence type="ECO:0000256" key="12">
    <source>
        <dbReference type="ARBA" id="ARBA00022737"/>
    </source>
</evidence>
<dbReference type="FunFam" id="3.80.10.10:FF:000095">
    <property type="entry name" value="LRR receptor-like serine/threonine-protein kinase GSO1"/>
    <property type="match status" value="1"/>
</dbReference>
<comment type="catalytic activity">
    <reaction evidence="20">
        <text>L-threonyl-[protein] + ATP = O-phospho-L-threonyl-[protein] + ADP + H(+)</text>
        <dbReference type="Rhea" id="RHEA:46608"/>
        <dbReference type="Rhea" id="RHEA-COMP:11060"/>
        <dbReference type="Rhea" id="RHEA-COMP:11605"/>
        <dbReference type="ChEBI" id="CHEBI:15378"/>
        <dbReference type="ChEBI" id="CHEBI:30013"/>
        <dbReference type="ChEBI" id="CHEBI:30616"/>
        <dbReference type="ChEBI" id="CHEBI:61977"/>
        <dbReference type="ChEBI" id="CHEBI:456216"/>
        <dbReference type="EC" id="2.7.11.1"/>
    </reaction>
</comment>
<keyword evidence="8" id="KW-0433">Leucine-rich repeat</keyword>
<dbReference type="Gene3D" id="1.10.510.10">
    <property type="entry name" value="Transferase(Phosphotransferase) domain 1"/>
    <property type="match status" value="1"/>
</dbReference>
<dbReference type="Pfam" id="PF23598">
    <property type="entry name" value="LRR_14"/>
    <property type="match status" value="2"/>
</dbReference>
<dbReference type="FunFam" id="3.80.10.10:FF:000288">
    <property type="entry name" value="LRR receptor-like serine/threonine-protein kinase EFR"/>
    <property type="match status" value="1"/>
</dbReference>
<comment type="subcellular location">
    <subcellularLocation>
        <location evidence="1">Cell membrane</location>
        <topology evidence="1">Single-pass membrane protein</topology>
    </subcellularLocation>
    <subcellularLocation>
        <location evidence="2">Membrane</location>
        <topology evidence="2">Single-pass type I membrane protein</topology>
    </subcellularLocation>
</comment>
<dbReference type="FunFam" id="3.30.200.20:FF:000432">
    <property type="entry name" value="LRR receptor-like serine/threonine-protein kinase EFR"/>
    <property type="match status" value="1"/>
</dbReference>
<comment type="catalytic activity">
    <reaction evidence="21">
        <text>L-seryl-[protein] + ATP = O-phospho-L-seryl-[protein] + ADP + H(+)</text>
        <dbReference type="Rhea" id="RHEA:17989"/>
        <dbReference type="Rhea" id="RHEA-COMP:9863"/>
        <dbReference type="Rhea" id="RHEA-COMP:11604"/>
        <dbReference type="ChEBI" id="CHEBI:15378"/>
        <dbReference type="ChEBI" id="CHEBI:29999"/>
        <dbReference type="ChEBI" id="CHEBI:30616"/>
        <dbReference type="ChEBI" id="CHEBI:83421"/>
        <dbReference type="ChEBI" id="CHEBI:456216"/>
        <dbReference type="EC" id="2.7.11.1"/>
    </reaction>
</comment>
<sequence>MKSLHFPHFITTKLEIVLLLIIYYLQYFPLGAISSTTNETDRIALLGFKDGIDLGPFHVLNSWNTSIHFCQWSGVTCGKKHQQRVVDLSLEGHSLVGSLSPSIGNLTFLQSINLANNKFHGSIPQEVGGLFRLQYLNLTDNAFSGEIPTNITNCKELVLVYLSGNKLVGQIPAQFGELPGLNFLYLHENNLTGAIPNSLGNLSSLQALTFTDNNLDGEVPSELGRLEELYILYLSENELSGDMPLTIYNISSLEYFYFAFNKISGRIPSDLGFTLPRIRRFGGSGNQLIGLIPLSLSNASLIEAIDLAENKLTGVVPPSLGSLPLLTWLNLGNNELTNEGGINAKLNFFSSLINSSTLEVLGLEINQFVGELPSFSVNFTTNLQSITMGDNRIHGKLPTSIGDLVKLKTLAFENCNFTGEIPDSIGKLKDLSQLHLSSNSLSGKIPSSIGDLTSLSELYLDGNSLQGSIPSSLGNCLKLQALTLAHNNLNGTIPETVLSISSLSILVDLSHNSFSGLLPLQVSRLINLGELYLSGNKLAGEIPSTLGECVVLTYLFLNGNSFEGIIPQSLKELRGLQELDLSANNLTGNIPAFLGRLPFLYNLNLSYNDLEGKIPEEGVFKNASALSITGNRKLCGGISTLRLPVCITPPRPLTVASAKHRRSVSLKVIISLVIVIICLILLVMYFVVQRFCCSRNNPTSSALLDQQTQSVRISYAELLKATNGFSSENLIGSGGYGSVYKGILSYNGNEKVVAVKVLNLQQEGASKTFMAECNSLRNIRHRNLIKILTVCSGVDYRGNDFKALVFEFMANGNLEGWLHPTPQANGENISKNLSLLQRLNIAIDVASAIEYLHHHCVIPIVHRDIKPSNILLDDDMNAHVGDFGLAKFLPDFSNSSGQMSSTTAVKGSTGYLAPEYAMGGKASTQGDIYSFGIVLLEMFTGKAPTEDMFKEGLNLHNFSKTALLSKDLVTESVDERLMIDEGEHGQETINNEGKLKECLYSVLKVGVACSVESPGERGDISDIVMELSVIRAYFRRLQ</sequence>
<dbReference type="Proteomes" id="UP001202328">
    <property type="component" value="Unassembled WGS sequence"/>
</dbReference>
<dbReference type="PROSITE" id="PS00108">
    <property type="entry name" value="PROTEIN_KINASE_ST"/>
    <property type="match status" value="1"/>
</dbReference>
<keyword evidence="10 23" id="KW-0812">Transmembrane</keyword>
<dbReference type="InterPro" id="IPR001245">
    <property type="entry name" value="Ser-Thr/Tyr_kinase_cat_dom"/>
</dbReference>
<evidence type="ECO:0000256" key="16">
    <source>
        <dbReference type="ARBA" id="ARBA00022989"/>
    </source>
</evidence>
<keyword evidence="19" id="KW-0325">Glycoprotein</keyword>
<evidence type="ECO:0000256" key="7">
    <source>
        <dbReference type="ARBA" id="ARBA00022553"/>
    </source>
</evidence>
<feature type="binding site" evidence="22">
    <location>
        <position position="756"/>
    </location>
    <ligand>
        <name>ATP</name>
        <dbReference type="ChEBI" id="CHEBI:30616"/>
    </ligand>
</feature>
<dbReference type="InterPro" id="IPR003591">
    <property type="entry name" value="Leu-rich_rpt_typical-subtyp"/>
</dbReference>
<reference evidence="25" key="1">
    <citation type="submission" date="2022-04" db="EMBL/GenBank/DDBJ databases">
        <title>A functionally conserved STORR gene fusion in Papaver species that diverged 16.8 million years ago.</title>
        <authorList>
            <person name="Catania T."/>
        </authorList>
    </citation>
    <scope>NUCLEOTIDE SEQUENCE</scope>
    <source>
        <strain evidence="25">S-188037</strain>
    </source>
</reference>
<dbReference type="AlphaFoldDB" id="A0AAD4XDD5"/>
<comment type="similarity">
    <text evidence="3">Belongs to the protein kinase superfamily. Ser/Thr protein kinase family.</text>
</comment>
<evidence type="ECO:0000313" key="25">
    <source>
        <dbReference type="EMBL" id="KAI3906584.1"/>
    </source>
</evidence>
<dbReference type="EMBL" id="JAJJMB010010755">
    <property type="protein sequence ID" value="KAI3906584.1"/>
    <property type="molecule type" value="Genomic_DNA"/>
</dbReference>
<evidence type="ECO:0000256" key="22">
    <source>
        <dbReference type="PROSITE-ProRule" id="PRU10141"/>
    </source>
</evidence>
<dbReference type="Pfam" id="PF07714">
    <property type="entry name" value="PK_Tyr_Ser-Thr"/>
    <property type="match status" value="1"/>
</dbReference>
<dbReference type="SMART" id="SM00369">
    <property type="entry name" value="LRR_TYP"/>
    <property type="match status" value="8"/>
</dbReference>
<evidence type="ECO:0000313" key="26">
    <source>
        <dbReference type="Proteomes" id="UP001202328"/>
    </source>
</evidence>
<dbReference type="InterPro" id="IPR008271">
    <property type="entry name" value="Ser/Thr_kinase_AS"/>
</dbReference>
<keyword evidence="7" id="KW-0597">Phosphoprotein</keyword>
<dbReference type="PROSITE" id="PS00107">
    <property type="entry name" value="PROTEIN_KINASE_ATP"/>
    <property type="match status" value="1"/>
</dbReference>
<keyword evidence="16 23" id="KW-1133">Transmembrane helix</keyword>
<dbReference type="PROSITE" id="PS50011">
    <property type="entry name" value="PROTEIN_KINASE_DOM"/>
    <property type="match status" value="1"/>
</dbReference>
<evidence type="ECO:0000256" key="15">
    <source>
        <dbReference type="ARBA" id="ARBA00022840"/>
    </source>
</evidence>
<dbReference type="GO" id="GO:0004674">
    <property type="term" value="F:protein serine/threonine kinase activity"/>
    <property type="evidence" value="ECO:0007669"/>
    <property type="project" value="UniProtKB-KW"/>
</dbReference>
<feature type="domain" description="Protein kinase" evidence="24">
    <location>
        <begin position="725"/>
        <end position="1034"/>
    </location>
</feature>
<protein>
    <recommendedName>
        <fullName evidence="4">non-specific serine/threonine protein kinase</fullName>
        <ecNumber evidence="4">2.7.11.1</ecNumber>
    </recommendedName>
</protein>
<evidence type="ECO:0000256" key="4">
    <source>
        <dbReference type="ARBA" id="ARBA00012513"/>
    </source>
</evidence>
<organism evidence="25 26">
    <name type="scientific">Papaver atlanticum</name>
    <dbReference type="NCBI Taxonomy" id="357466"/>
    <lineage>
        <taxon>Eukaryota</taxon>
        <taxon>Viridiplantae</taxon>
        <taxon>Streptophyta</taxon>
        <taxon>Embryophyta</taxon>
        <taxon>Tracheophyta</taxon>
        <taxon>Spermatophyta</taxon>
        <taxon>Magnoliopsida</taxon>
        <taxon>Ranunculales</taxon>
        <taxon>Papaveraceae</taxon>
        <taxon>Papaveroideae</taxon>
        <taxon>Papaver</taxon>
    </lineage>
</organism>
<dbReference type="SMART" id="SM00220">
    <property type="entry name" value="S_TKc"/>
    <property type="match status" value="1"/>
</dbReference>
<keyword evidence="17 23" id="KW-0472">Membrane</keyword>
<evidence type="ECO:0000256" key="5">
    <source>
        <dbReference type="ARBA" id="ARBA00022475"/>
    </source>
</evidence>
<name>A0AAD4XDD5_9MAGN</name>
<evidence type="ECO:0000256" key="3">
    <source>
        <dbReference type="ARBA" id="ARBA00008684"/>
    </source>
</evidence>
<dbReference type="PANTHER" id="PTHR27000">
    <property type="entry name" value="LEUCINE-RICH REPEAT RECEPTOR-LIKE PROTEIN KINASE FAMILY PROTEIN-RELATED"/>
    <property type="match status" value="1"/>
</dbReference>
<keyword evidence="15 22" id="KW-0067">ATP-binding</keyword>
<dbReference type="SUPFAM" id="SSF56112">
    <property type="entry name" value="Protein kinase-like (PK-like)"/>
    <property type="match status" value="1"/>
</dbReference>
<dbReference type="InterPro" id="IPR013210">
    <property type="entry name" value="LRR_N_plant-typ"/>
</dbReference>
<dbReference type="FunFam" id="1.10.510.10:FF:000358">
    <property type="entry name" value="Putative leucine-rich repeat receptor-like serine/threonine-protein kinase"/>
    <property type="match status" value="1"/>
</dbReference>
<dbReference type="InterPro" id="IPR055414">
    <property type="entry name" value="LRR_R13L4/SHOC2-like"/>
</dbReference>
<dbReference type="InterPro" id="IPR017441">
    <property type="entry name" value="Protein_kinase_ATP_BS"/>
</dbReference>
<dbReference type="SUPFAM" id="SSF52058">
    <property type="entry name" value="L domain-like"/>
    <property type="match status" value="2"/>
</dbReference>
<evidence type="ECO:0000256" key="8">
    <source>
        <dbReference type="ARBA" id="ARBA00022614"/>
    </source>
</evidence>
<dbReference type="Gene3D" id="3.30.200.20">
    <property type="entry name" value="Phosphorylase Kinase, domain 1"/>
    <property type="match status" value="1"/>
</dbReference>
<evidence type="ECO:0000256" key="2">
    <source>
        <dbReference type="ARBA" id="ARBA00004479"/>
    </source>
</evidence>
<evidence type="ECO:0000256" key="20">
    <source>
        <dbReference type="ARBA" id="ARBA00047899"/>
    </source>
</evidence>
<evidence type="ECO:0000256" key="10">
    <source>
        <dbReference type="ARBA" id="ARBA00022692"/>
    </source>
</evidence>
<evidence type="ECO:0000256" key="11">
    <source>
        <dbReference type="ARBA" id="ARBA00022729"/>
    </source>
</evidence>
<dbReference type="GO" id="GO:0005524">
    <property type="term" value="F:ATP binding"/>
    <property type="evidence" value="ECO:0007669"/>
    <property type="project" value="UniProtKB-UniRule"/>
</dbReference>
<keyword evidence="5" id="KW-1003">Cell membrane</keyword>
<dbReference type="Gene3D" id="3.80.10.10">
    <property type="entry name" value="Ribonuclease Inhibitor"/>
    <property type="match status" value="3"/>
</dbReference>
<gene>
    <name evidence="25" type="ORF">MKW98_009492</name>
</gene>
<dbReference type="PANTHER" id="PTHR27000:SF777">
    <property type="entry name" value="PROTEIN KINASE DOMAIN-CONTAINING PROTEIN"/>
    <property type="match status" value="1"/>
</dbReference>
<evidence type="ECO:0000256" key="18">
    <source>
        <dbReference type="ARBA" id="ARBA00023170"/>
    </source>
</evidence>
<evidence type="ECO:0000256" key="23">
    <source>
        <dbReference type="SAM" id="Phobius"/>
    </source>
</evidence>
<keyword evidence="14" id="KW-0418">Kinase</keyword>
<dbReference type="InterPro" id="IPR000719">
    <property type="entry name" value="Prot_kinase_dom"/>
</dbReference>
<comment type="caution">
    <text evidence="25">The sequence shown here is derived from an EMBL/GenBank/DDBJ whole genome shotgun (WGS) entry which is preliminary data.</text>
</comment>
<dbReference type="CDD" id="cd14066">
    <property type="entry name" value="STKc_IRAK"/>
    <property type="match status" value="1"/>
</dbReference>
<keyword evidence="9" id="KW-0808">Transferase</keyword>